<accession>A0A9Q0EQC9</accession>
<evidence type="ECO:0000313" key="2">
    <source>
        <dbReference type="EMBL" id="KAJ3610006.1"/>
    </source>
</evidence>
<proteinExistence type="predicted"/>
<gene>
    <name evidence="2" type="ORF">NHX12_022100</name>
</gene>
<keyword evidence="3" id="KW-1185">Reference proteome</keyword>
<dbReference type="Proteomes" id="UP001148018">
    <property type="component" value="Unassembled WGS sequence"/>
</dbReference>
<feature type="compositionally biased region" description="Polar residues" evidence="1">
    <location>
        <begin position="129"/>
        <end position="141"/>
    </location>
</feature>
<feature type="region of interest" description="Disordered" evidence="1">
    <location>
        <begin position="1"/>
        <end position="24"/>
    </location>
</feature>
<dbReference type="AlphaFoldDB" id="A0A9Q0EQC9"/>
<feature type="compositionally biased region" description="Polar residues" evidence="1">
    <location>
        <begin position="1"/>
        <end position="13"/>
    </location>
</feature>
<protein>
    <submittedName>
        <fullName evidence="2">Uncharacterized protein</fullName>
    </submittedName>
</protein>
<sequence>MGTSRSAGQNPQYQHLEPFTGSIPGTPTKADNYYGISLTSSPAKLYNRLIFNRIREAMVARLGPRAKWIPGINAQQSVTDSLSRKKMIEVKENNPPAVLTLIDESSVWTPCTRGNAEPPEGLRNPSSPPRQATSVKTPRHV</sequence>
<reference evidence="2" key="1">
    <citation type="submission" date="2022-07" db="EMBL/GenBank/DDBJ databases">
        <title>Chromosome-level genome of Muraenolepis orangiensis.</title>
        <authorList>
            <person name="Kim J."/>
        </authorList>
    </citation>
    <scope>NUCLEOTIDE SEQUENCE</scope>
    <source>
        <strain evidence="2">KU_S4_2022</strain>
        <tissue evidence="2">Muscle</tissue>
    </source>
</reference>
<comment type="caution">
    <text evidence="2">The sequence shown here is derived from an EMBL/GenBank/DDBJ whole genome shotgun (WGS) entry which is preliminary data.</text>
</comment>
<evidence type="ECO:0000256" key="1">
    <source>
        <dbReference type="SAM" id="MobiDB-lite"/>
    </source>
</evidence>
<feature type="region of interest" description="Disordered" evidence="1">
    <location>
        <begin position="109"/>
        <end position="141"/>
    </location>
</feature>
<evidence type="ECO:0000313" key="3">
    <source>
        <dbReference type="Proteomes" id="UP001148018"/>
    </source>
</evidence>
<dbReference type="EMBL" id="JANIIK010000038">
    <property type="protein sequence ID" value="KAJ3610006.1"/>
    <property type="molecule type" value="Genomic_DNA"/>
</dbReference>
<organism evidence="2 3">
    <name type="scientific">Muraenolepis orangiensis</name>
    <name type="common">Patagonian moray cod</name>
    <dbReference type="NCBI Taxonomy" id="630683"/>
    <lineage>
        <taxon>Eukaryota</taxon>
        <taxon>Metazoa</taxon>
        <taxon>Chordata</taxon>
        <taxon>Craniata</taxon>
        <taxon>Vertebrata</taxon>
        <taxon>Euteleostomi</taxon>
        <taxon>Actinopterygii</taxon>
        <taxon>Neopterygii</taxon>
        <taxon>Teleostei</taxon>
        <taxon>Neoteleostei</taxon>
        <taxon>Acanthomorphata</taxon>
        <taxon>Zeiogadaria</taxon>
        <taxon>Gadariae</taxon>
        <taxon>Gadiformes</taxon>
        <taxon>Muraenolepidoidei</taxon>
        <taxon>Muraenolepididae</taxon>
        <taxon>Muraenolepis</taxon>
    </lineage>
</organism>
<name>A0A9Q0EQC9_9TELE</name>